<dbReference type="AlphaFoldDB" id="A0A7Y0LDH5"/>
<keyword evidence="1" id="KW-0732">Signal</keyword>
<protein>
    <submittedName>
        <fullName evidence="2">DUF3466 family protein</fullName>
    </submittedName>
</protein>
<dbReference type="Pfam" id="PF11949">
    <property type="entry name" value="DUF3466"/>
    <property type="match status" value="1"/>
</dbReference>
<reference evidence="2 3" key="1">
    <citation type="submission" date="2020-04" db="EMBL/GenBank/DDBJ databases">
        <title>Thalassotalea sp. M1531, isolated from the surface of marine red alga.</title>
        <authorList>
            <person name="Pang L."/>
            <person name="Lu D.-C."/>
        </authorList>
    </citation>
    <scope>NUCLEOTIDE SEQUENCE [LARGE SCALE GENOMIC DNA]</scope>
    <source>
        <strain evidence="2 3">M1531</strain>
    </source>
</reference>
<evidence type="ECO:0000256" key="1">
    <source>
        <dbReference type="SAM" id="SignalP"/>
    </source>
</evidence>
<gene>
    <name evidence="2" type="ORF">HII17_11975</name>
</gene>
<organism evidence="2 3">
    <name type="scientific">Thalassotalea algicola</name>
    <dbReference type="NCBI Taxonomy" id="2716224"/>
    <lineage>
        <taxon>Bacteria</taxon>
        <taxon>Pseudomonadati</taxon>
        <taxon>Pseudomonadota</taxon>
        <taxon>Gammaproteobacteria</taxon>
        <taxon>Alteromonadales</taxon>
        <taxon>Colwelliaceae</taxon>
        <taxon>Thalassotalea</taxon>
    </lineage>
</organism>
<feature type="chain" id="PRO_5031436571" evidence="1">
    <location>
        <begin position="25"/>
        <end position="579"/>
    </location>
</feature>
<name>A0A7Y0LDH5_9GAMM</name>
<dbReference type="RefSeq" id="WP_169075633.1">
    <property type="nucleotide sequence ID" value="NZ_JABBXH010000004.1"/>
</dbReference>
<evidence type="ECO:0000313" key="3">
    <source>
        <dbReference type="Proteomes" id="UP000568664"/>
    </source>
</evidence>
<dbReference type="EMBL" id="JABBXH010000004">
    <property type="protein sequence ID" value="NMP32287.1"/>
    <property type="molecule type" value="Genomic_DNA"/>
</dbReference>
<sequence length="579" mass="64060">MNKIVKSLVAIGITSALTLPAVNAATYQVVDKGDVDSLKYTYAQQENNLGETAVSGSDTYNFPVQFQYLDEDDYDSIVSIADRQHELVHELNDIEDEDALRAGNPTANDLAWAIRFLESIGNSRYQKVGDVVAMVNLGGETEEFVVFDTTFEGTDTLTRSTTDYINGITDEGLIYGNASAPYLPLDFVESDGDEVTHWVRDFATRAFFTLNHGETIQEIVPPVSDYYGGESAILDVNGLTAVGYVSNKLNPDRAEDILDTTGGCSDPDILEDLPFEVCVQNISSDLYHFVAYQWTIDPTEGTVSEKELGLLVTPSEGDDREFRSYAQAVNAHGVAVGFSHGWVDEEETDPSDNESRSFYAVVYKNDEVISFTQDHSEYFDSRAYDISDNGIAVGHVNTFVNGNLRTKFYHVDTNLPASEMTMEFPDDYFEGSSSTARAINERGFIVGEGEVETHNSSSKPRRTHGFIYDINAKTFTDLNDFLSCDTAYTIIEARDINENNEISATAIVKAPRRDSKGELMFGDDGEQLVEDVVRAVTLKPVDGEIEDCSEVEETIERKGASFGIGLFALLITLGFRRKL</sequence>
<feature type="signal peptide" evidence="1">
    <location>
        <begin position="1"/>
        <end position="24"/>
    </location>
</feature>
<proteinExistence type="predicted"/>
<accession>A0A7Y0LDH5</accession>
<dbReference type="Proteomes" id="UP000568664">
    <property type="component" value="Unassembled WGS sequence"/>
</dbReference>
<dbReference type="InterPro" id="IPR022562">
    <property type="entry name" value="DUF3466"/>
</dbReference>
<evidence type="ECO:0000313" key="2">
    <source>
        <dbReference type="EMBL" id="NMP32287.1"/>
    </source>
</evidence>
<comment type="caution">
    <text evidence="2">The sequence shown here is derived from an EMBL/GenBank/DDBJ whole genome shotgun (WGS) entry which is preliminary data.</text>
</comment>
<keyword evidence="3" id="KW-1185">Reference proteome</keyword>